<feature type="non-terminal residue" evidence="1">
    <location>
        <position position="1"/>
    </location>
</feature>
<protein>
    <submittedName>
        <fullName evidence="1">5214_t:CDS:1</fullName>
    </submittedName>
</protein>
<name>A0ACA9M800_9GLOM</name>
<dbReference type="EMBL" id="CAJVPU010007707">
    <property type="protein sequence ID" value="CAG8575979.1"/>
    <property type="molecule type" value="Genomic_DNA"/>
</dbReference>
<dbReference type="Proteomes" id="UP000789702">
    <property type="component" value="Unassembled WGS sequence"/>
</dbReference>
<keyword evidence="2" id="KW-1185">Reference proteome</keyword>
<organism evidence="1 2">
    <name type="scientific">Dentiscutata heterogama</name>
    <dbReference type="NCBI Taxonomy" id="1316150"/>
    <lineage>
        <taxon>Eukaryota</taxon>
        <taxon>Fungi</taxon>
        <taxon>Fungi incertae sedis</taxon>
        <taxon>Mucoromycota</taxon>
        <taxon>Glomeromycotina</taxon>
        <taxon>Glomeromycetes</taxon>
        <taxon>Diversisporales</taxon>
        <taxon>Gigasporaceae</taxon>
        <taxon>Dentiscutata</taxon>
    </lineage>
</organism>
<evidence type="ECO:0000313" key="1">
    <source>
        <dbReference type="EMBL" id="CAG8575979.1"/>
    </source>
</evidence>
<reference evidence="1" key="1">
    <citation type="submission" date="2021-06" db="EMBL/GenBank/DDBJ databases">
        <authorList>
            <person name="Kallberg Y."/>
            <person name="Tangrot J."/>
            <person name="Rosling A."/>
        </authorList>
    </citation>
    <scope>NUCLEOTIDE SEQUENCE</scope>
    <source>
        <strain evidence="1">IL203A</strain>
    </source>
</reference>
<sequence>MLLSYAISLGEVISKVSTKPKRPIGKDKPQLQKVVIPKDLLKEKSFK</sequence>
<gene>
    <name evidence="1" type="ORF">DHETER_LOCUS6266</name>
</gene>
<comment type="caution">
    <text evidence="1">The sequence shown here is derived from an EMBL/GenBank/DDBJ whole genome shotgun (WGS) entry which is preliminary data.</text>
</comment>
<accession>A0ACA9M800</accession>
<evidence type="ECO:0000313" key="2">
    <source>
        <dbReference type="Proteomes" id="UP000789702"/>
    </source>
</evidence>
<proteinExistence type="predicted"/>